<proteinExistence type="predicted"/>
<dbReference type="Gene3D" id="3.40.50.300">
    <property type="entry name" value="P-loop containing nucleotide triphosphate hydrolases"/>
    <property type="match status" value="1"/>
</dbReference>
<reference evidence="2 3" key="1">
    <citation type="submission" date="2018-10" db="EMBL/GenBank/DDBJ databases">
        <title>Draft genome sequence of Bacillus salarius IM0101, isolated from a hypersaline soil in Inner Mongolia, China.</title>
        <authorList>
            <person name="Yamprayoonswat W."/>
            <person name="Boonvisut S."/>
            <person name="Jumpathong W."/>
            <person name="Sittihan S."/>
            <person name="Ruangsuj P."/>
            <person name="Wanthongcharoen S."/>
            <person name="Thongpramul N."/>
            <person name="Pimmason S."/>
            <person name="Yu B."/>
            <person name="Yasawong M."/>
        </authorList>
    </citation>
    <scope>NUCLEOTIDE SEQUENCE [LARGE SCALE GENOMIC DNA]</scope>
    <source>
        <strain evidence="2 3">IM0101</strain>
    </source>
</reference>
<name>A0A3R9P8D0_9BACI</name>
<dbReference type="AlphaFoldDB" id="A0A3R9P8D0"/>
<evidence type="ECO:0000313" key="3">
    <source>
        <dbReference type="Proteomes" id="UP000275076"/>
    </source>
</evidence>
<evidence type="ECO:0000313" key="2">
    <source>
        <dbReference type="EMBL" id="RSL32567.1"/>
    </source>
</evidence>
<gene>
    <name evidence="2" type="ORF">D7Z54_15565</name>
</gene>
<keyword evidence="3" id="KW-1185">Reference proteome</keyword>
<feature type="domain" description="G" evidence="1">
    <location>
        <begin position="62"/>
        <end position="173"/>
    </location>
</feature>
<comment type="caution">
    <text evidence="2">The sequence shown here is derived from an EMBL/GenBank/DDBJ whole genome shotgun (WGS) entry which is preliminary data.</text>
</comment>
<sequence length="426" mass="47669">MSKEKRGNGGRNMNGEKAWFQEPIRLMRHKLLPKLPGPVKKQIEGEISRLEDIFLDYRSPRFVVVGRRGSGKSTFINAIFQSPVTDIGSVKAQTGRGRWHSFHKADNETAAMDMLDTRGLGEGTAPEEKTNEKYSLSEVKHSLKTKCPDVFLFFVKAKEVDARIKEDIEQLQELRVYVEKIHNYIPPVVGIVTQVDELDPVYDTEPPFEKEKQQNIDYASSHLEEKLKDEIEGVIQVLPVCAYMAFKEEKIIYDRRWNMEEILYYLLNHLPGSTWLQWAKITQAQAIQKSIATTIGKSASAINGGLGAQPIPIADMPVITGVQISMITSIAYISGRDLNRKSIMEFIGALGVNVGAAYAFRQAARSLSKVAFPGAGHVISGTIASIATWSLCKAAIAYFIDKQSAEQAKLIFENTKKNEETPMDSR</sequence>
<evidence type="ECO:0000259" key="1">
    <source>
        <dbReference type="Pfam" id="PF01926"/>
    </source>
</evidence>
<dbReference type="CDD" id="cd00882">
    <property type="entry name" value="Ras_like_GTPase"/>
    <property type="match status" value="1"/>
</dbReference>
<dbReference type="InterPro" id="IPR006073">
    <property type="entry name" value="GTP-bd"/>
</dbReference>
<dbReference type="EMBL" id="RBVX01000014">
    <property type="protein sequence ID" value="RSL32567.1"/>
    <property type="molecule type" value="Genomic_DNA"/>
</dbReference>
<organism evidence="2 3">
    <name type="scientific">Salibacterium salarium</name>
    <dbReference type="NCBI Taxonomy" id="284579"/>
    <lineage>
        <taxon>Bacteria</taxon>
        <taxon>Bacillati</taxon>
        <taxon>Bacillota</taxon>
        <taxon>Bacilli</taxon>
        <taxon>Bacillales</taxon>
        <taxon>Bacillaceae</taxon>
    </lineage>
</organism>
<dbReference type="Pfam" id="PF01926">
    <property type="entry name" value="MMR_HSR1"/>
    <property type="match status" value="1"/>
</dbReference>
<dbReference type="SUPFAM" id="SSF52540">
    <property type="entry name" value="P-loop containing nucleoside triphosphate hydrolases"/>
    <property type="match status" value="1"/>
</dbReference>
<dbReference type="InterPro" id="IPR027417">
    <property type="entry name" value="P-loop_NTPase"/>
</dbReference>
<dbReference type="OrthoDB" id="9255830at2"/>
<protein>
    <recommendedName>
        <fullName evidence="1">G domain-containing protein</fullName>
    </recommendedName>
</protein>
<dbReference type="GO" id="GO:0005525">
    <property type="term" value="F:GTP binding"/>
    <property type="evidence" value="ECO:0007669"/>
    <property type="project" value="InterPro"/>
</dbReference>
<accession>A0A3R9P8D0</accession>
<dbReference type="Proteomes" id="UP000275076">
    <property type="component" value="Unassembled WGS sequence"/>
</dbReference>